<dbReference type="GO" id="GO:0006506">
    <property type="term" value="P:GPI anchor biosynthetic process"/>
    <property type="evidence" value="ECO:0007669"/>
    <property type="project" value="UniProtKB-UniPathway"/>
</dbReference>
<evidence type="ECO:0000256" key="2">
    <source>
        <dbReference type="ARBA" id="ARBA00012176"/>
    </source>
</evidence>
<organism evidence="4 5">
    <name type="scientific">Chanos chanos</name>
    <name type="common">Milkfish</name>
    <name type="synonym">Mugil chanos</name>
    <dbReference type="NCBI Taxonomy" id="29144"/>
    <lineage>
        <taxon>Eukaryota</taxon>
        <taxon>Metazoa</taxon>
        <taxon>Chordata</taxon>
        <taxon>Craniata</taxon>
        <taxon>Vertebrata</taxon>
        <taxon>Euteleostomi</taxon>
        <taxon>Actinopterygii</taxon>
        <taxon>Neopterygii</taxon>
        <taxon>Teleostei</taxon>
        <taxon>Ostariophysi</taxon>
        <taxon>Gonorynchiformes</taxon>
        <taxon>Chanidae</taxon>
        <taxon>Chanos</taxon>
    </lineage>
</organism>
<dbReference type="GeneID" id="115828942"/>
<evidence type="ECO:0000256" key="3">
    <source>
        <dbReference type="SAM" id="Phobius"/>
    </source>
</evidence>
<dbReference type="GO" id="GO:0016020">
    <property type="term" value="C:membrane"/>
    <property type="evidence" value="ECO:0007669"/>
    <property type="project" value="GOC"/>
</dbReference>
<evidence type="ECO:0000256" key="1">
    <source>
        <dbReference type="ARBA" id="ARBA00006066"/>
    </source>
</evidence>
<dbReference type="InterPro" id="IPR003737">
    <property type="entry name" value="GlcNAc_PI_deacetylase-related"/>
</dbReference>
<dbReference type="GO" id="GO:0000225">
    <property type="term" value="F:N-acetylglucosaminylphosphatidylinositol deacetylase activity"/>
    <property type="evidence" value="ECO:0007669"/>
    <property type="project" value="UniProtKB-EC"/>
</dbReference>
<name>A0A6J2WX88_CHACN</name>
<evidence type="ECO:0000313" key="4">
    <source>
        <dbReference type="Proteomes" id="UP000504632"/>
    </source>
</evidence>
<dbReference type="UniPathway" id="UPA00196"/>
<gene>
    <name evidence="5" type="primary">pigl</name>
</gene>
<feature type="transmembrane region" description="Helical" evidence="3">
    <location>
        <begin position="261"/>
        <end position="283"/>
    </location>
</feature>
<protein>
    <recommendedName>
        <fullName evidence="2">N-acetylglucosaminylphosphatidylinositol deacetylase</fullName>
        <ecNumber evidence="2">3.5.1.89</ecNumber>
    </recommendedName>
</protein>
<dbReference type="SUPFAM" id="SSF102588">
    <property type="entry name" value="LmbE-like"/>
    <property type="match status" value="1"/>
</dbReference>
<dbReference type="Gene3D" id="3.40.50.10320">
    <property type="entry name" value="LmbE-like"/>
    <property type="match status" value="1"/>
</dbReference>
<proteinExistence type="inferred from homology"/>
<dbReference type="PANTHER" id="PTHR12993:SF11">
    <property type="entry name" value="N-ACETYLGLUCOSAMINYL-PHOSPHATIDYLINOSITOL DE-N-ACETYLASE"/>
    <property type="match status" value="1"/>
</dbReference>
<reference evidence="5" key="1">
    <citation type="submission" date="2025-08" db="UniProtKB">
        <authorList>
            <consortium name="RefSeq"/>
        </authorList>
    </citation>
    <scope>IDENTIFICATION</scope>
</reference>
<keyword evidence="3" id="KW-0472">Membrane</keyword>
<evidence type="ECO:0000313" key="5">
    <source>
        <dbReference type="RefSeq" id="XP_030648903.1"/>
    </source>
</evidence>
<keyword evidence="4" id="KW-1185">Reference proteome</keyword>
<dbReference type="InParanoid" id="A0A6J2WX88"/>
<dbReference type="CTD" id="9487"/>
<dbReference type="InterPro" id="IPR024078">
    <property type="entry name" value="LmbE-like_dom_sf"/>
</dbReference>
<keyword evidence="3" id="KW-0812">Transmembrane</keyword>
<dbReference type="EC" id="3.5.1.89" evidence="2"/>
<sequence length="292" mass="33625">MFTLLSVGLIFLFYLTLIKLVYYRYKVKWPTLWNKMLLRLRGEDINLYRTRERHESYSRKSVKVAHEPGDVRVLLVTAHPDDECMFFAPTIIRLVELNVSILVLCLSSGNYYNQGVQRQKELLDSCAVLGIPASQVTIIDDKELPDDPKVEWSVALTSSLILKHIRTHSINLVLTFDGRGVSGHANHIAIYKAVSHLAFAGRIPADCQVLALRTVSILRKYLSVLDLPISWLRPSDLCCVIGLEECRRAKRAMLCHRTQLLWFRYLYILFSSYMFVNTFQAIAVETKNLKIY</sequence>
<comment type="similarity">
    <text evidence="1">Belongs to the PIGL family.</text>
</comment>
<keyword evidence="3" id="KW-1133">Transmembrane helix</keyword>
<dbReference type="PANTHER" id="PTHR12993">
    <property type="entry name" value="N-ACETYLGLUCOSAMINYL-PHOSPHATIDYLINOSITOL DE-N-ACETYLASE-RELATED"/>
    <property type="match status" value="1"/>
</dbReference>
<dbReference type="AlphaFoldDB" id="A0A6J2WX88"/>
<accession>A0A6J2WX88</accession>
<dbReference type="Proteomes" id="UP000504632">
    <property type="component" value="Chromosome 15"/>
</dbReference>
<dbReference type="OrthoDB" id="440160at2759"/>
<dbReference type="GO" id="GO:0005783">
    <property type="term" value="C:endoplasmic reticulum"/>
    <property type="evidence" value="ECO:0007669"/>
    <property type="project" value="TreeGrafter"/>
</dbReference>
<dbReference type="RefSeq" id="XP_030648903.1">
    <property type="nucleotide sequence ID" value="XM_030793043.1"/>
</dbReference>
<dbReference type="Pfam" id="PF02585">
    <property type="entry name" value="PIG-L"/>
    <property type="match status" value="1"/>
</dbReference>
<feature type="transmembrane region" description="Helical" evidence="3">
    <location>
        <begin position="6"/>
        <end position="25"/>
    </location>
</feature>